<dbReference type="GO" id="GO:0005198">
    <property type="term" value="F:structural molecule activity"/>
    <property type="evidence" value="ECO:0007669"/>
    <property type="project" value="UniProtKB-UniRule"/>
</dbReference>
<dbReference type="Pfam" id="PF02049">
    <property type="entry name" value="FliE"/>
    <property type="match status" value="1"/>
</dbReference>
<protein>
    <recommendedName>
        <fullName evidence="4 5">Flagellar hook-basal body complex protein FliE</fullName>
    </recommendedName>
</protein>
<gene>
    <name evidence="4 6" type="primary">fliE</name>
    <name evidence="6" type="ordered locus">BMS_2930</name>
</gene>
<keyword evidence="7" id="KW-1185">Reference proteome</keyword>
<dbReference type="eggNOG" id="COG1677">
    <property type="taxonomic scope" value="Bacteria"/>
</dbReference>
<keyword evidence="6" id="KW-0282">Flagellum</keyword>
<proteinExistence type="inferred from homology"/>
<keyword evidence="6" id="KW-0966">Cell projection</keyword>
<dbReference type="GO" id="GO:0071973">
    <property type="term" value="P:bacterial-type flagellum-dependent cell motility"/>
    <property type="evidence" value="ECO:0007669"/>
    <property type="project" value="InterPro"/>
</dbReference>
<sequence length="121" mass="13336">MPIETVGSMKSILNDYSSKDWTKSAELDGAKAINFNELSIGDVEGTQAKQSFGEMLASSIAQVNGLQQEANTAMQKLASGEKKNLPEVMMAVEKADIAFRTMNQIRTKVIDAYKEVMRMQI</sequence>
<dbReference type="Proteomes" id="UP000008963">
    <property type="component" value="Chromosome"/>
</dbReference>
<dbReference type="GO" id="GO:0003774">
    <property type="term" value="F:cytoskeletal motor activity"/>
    <property type="evidence" value="ECO:0007669"/>
    <property type="project" value="InterPro"/>
</dbReference>
<comment type="similarity">
    <text evidence="2 4">Belongs to the FliE family.</text>
</comment>
<name>E1WYR0_HALMS</name>
<dbReference type="OrthoDB" id="5297826at2"/>
<dbReference type="KEGG" id="bmx:BMS_2930"/>
<organism evidence="6 7">
    <name type="scientific">Halobacteriovorax marinus (strain ATCC BAA-682 / DSM 15412 / SJ)</name>
    <name type="common">Bacteriovorax marinus</name>
    <dbReference type="NCBI Taxonomy" id="862908"/>
    <lineage>
        <taxon>Bacteria</taxon>
        <taxon>Pseudomonadati</taxon>
        <taxon>Bdellovibrionota</taxon>
        <taxon>Bacteriovoracia</taxon>
        <taxon>Bacteriovoracales</taxon>
        <taxon>Halobacteriovoraceae</taxon>
        <taxon>Halobacteriovorax</taxon>
    </lineage>
</organism>
<dbReference type="HOGENOM" id="CLU_147249_3_4_7"/>
<dbReference type="STRING" id="862908.BMS_2930"/>
<comment type="subcellular location">
    <subcellularLocation>
        <location evidence="1 4">Bacterial flagellum basal body</location>
    </subcellularLocation>
</comment>
<dbReference type="RefSeq" id="WP_014245474.1">
    <property type="nucleotide sequence ID" value="NC_016620.1"/>
</dbReference>
<evidence type="ECO:0000256" key="3">
    <source>
        <dbReference type="ARBA" id="ARBA00023143"/>
    </source>
</evidence>
<evidence type="ECO:0000256" key="2">
    <source>
        <dbReference type="ARBA" id="ARBA00009272"/>
    </source>
</evidence>
<keyword evidence="6" id="KW-0969">Cilium</keyword>
<evidence type="ECO:0000256" key="5">
    <source>
        <dbReference type="NCBIfam" id="TIGR00205"/>
    </source>
</evidence>
<dbReference type="AlphaFoldDB" id="E1WYR0"/>
<evidence type="ECO:0000313" key="6">
    <source>
        <dbReference type="EMBL" id="CBW27700.1"/>
    </source>
</evidence>
<dbReference type="PATRIC" id="fig|862908.3.peg.2802"/>
<dbReference type="GO" id="GO:0009425">
    <property type="term" value="C:bacterial-type flagellum basal body"/>
    <property type="evidence" value="ECO:0007669"/>
    <property type="project" value="UniProtKB-SubCell"/>
</dbReference>
<reference evidence="7" key="1">
    <citation type="journal article" date="2013" name="ISME J.">
        <title>A small predatory core genome in the divergent marine Bacteriovorax marinus SJ and the terrestrial Bdellovibrio bacteriovorus.</title>
        <authorList>
            <person name="Crossman L.C."/>
            <person name="Chen H."/>
            <person name="Cerdeno-Tarraga A.M."/>
            <person name="Brooks K."/>
            <person name="Quail M.A."/>
            <person name="Pineiro S.A."/>
            <person name="Hobley L."/>
            <person name="Sockett R.E."/>
            <person name="Bentley S.D."/>
            <person name="Parkhill J."/>
            <person name="Williams H.N."/>
            <person name="Stine O.C."/>
        </authorList>
    </citation>
    <scope>NUCLEOTIDE SEQUENCE [LARGE SCALE GENOMIC DNA]</scope>
    <source>
        <strain evidence="7">ATCC BAA-682 / DSM 15412 / SJ</strain>
    </source>
</reference>
<accession>E1WYR0</accession>
<dbReference type="EMBL" id="FQ312005">
    <property type="protein sequence ID" value="CBW27700.1"/>
    <property type="molecule type" value="Genomic_DNA"/>
</dbReference>
<evidence type="ECO:0000256" key="1">
    <source>
        <dbReference type="ARBA" id="ARBA00004117"/>
    </source>
</evidence>
<dbReference type="PANTHER" id="PTHR34653:SF1">
    <property type="entry name" value="FLAGELLAR HOOK-BASAL BODY COMPLEX PROTEIN FLIE"/>
    <property type="match status" value="1"/>
</dbReference>
<evidence type="ECO:0000313" key="7">
    <source>
        <dbReference type="Proteomes" id="UP000008963"/>
    </source>
</evidence>
<keyword evidence="3 4" id="KW-0975">Bacterial flagellum</keyword>
<evidence type="ECO:0000256" key="4">
    <source>
        <dbReference type="HAMAP-Rule" id="MF_00724"/>
    </source>
</evidence>
<dbReference type="NCBIfam" id="TIGR00205">
    <property type="entry name" value="fliE"/>
    <property type="match status" value="1"/>
</dbReference>
<dbReference type="PANTHER" id="PTHR34653">
    <property type="match status" value="1"/>
</dbReference>
<dbReference type="InterPro" id="IPR001624">
    <property type="entry name" value="FliE"/>
</dbReference>
<dbReference type="HAMAP" id="MF_00724">
    <property type="entry name" value="FliE"/>
    <property type="match status" value="1"/>
</dbReference>
<dbReference type="PRINTS" id="PR01006">
    <property type="entry name" value="FLGHOOKFLIE"/>
</dbReference>